<keyword evidence="1" id="KW-0433">Leucine-rich repeat</keyword>
<dbReference type="SMART" id="SM00369">
    <property type="entry name" value="LRR_TYP"/>
    <property type="match status" value="3"/>
</dbReference>
<dbReference type="SMART" id="SM00365">
    <property type="entry name" value="LRR_SD22"/>
    <property type="match status" value="4"/>
</dbReference>
<evidence type="ECO:0000313" key="4">
    <source>
        <dbReference type="EMBL" id="CAI9939574.1"/>
    </source>
</evidence>
<keyword evidence="6" id="KW-1185">Reference proteome</keyword>
<dbReference type="Proteomes" id="UP001642409">
    <property type="component" value="Unassembled WGS sequence"/>
</dbReference>
<dbReference type="PANTHER" id="PTHR46652:SF3">
    <property type="entry name" value="LEUCINE-RICH REPEAT-CONTAINING PROTEIN 9"/>
    <property type="match status" value="1"/>
</dbReference>
<dbReference type="SUPFAM" id="SSF52058">
    <property type="entry name" value="L domain-like"/>
    <property type="match status" value="1"/>
</dbReference>
<evidence type="ECO:0000256" key="1">
    <source>
        <dbReference type="ARBA" id="ARBA00022614"/>
    </source>
</evidence>
<reference evidence="5 6" key="2">
    <citation type="submission" date="2024-07" db="EMBL/GenBank/DDBJ databases">
        <authorList>
            <person name="Akdeniz Z."/>
        </authorList>
    </citation>
    <scope>NUCLEOTIDE SEQUENCE [LARGE SCALE GENOMIC DNA]</scope>
</reference>
<evidence type="ECO:0000256" key="2">
    <source>
        <dbReference type="ARBA" id="ARBA00022737"/>
    </source>
</evidence>
<comment type="caution">
    <text evidence="4">The sequence shown here is derived from an EMBL/GenBank/DDBJ whole genome shotgun (WGS) entry which is preliminary data.</text>
</comment>
<evidence type="ECO:0000313" key="5">
    <source>
        <dbReference type="EMBL" id="CAL6063468.1"/>
    </source>
</evidence>
<dbReference type="Pfam" id="PF12799">
    <property type="entry name" value="LRR_4"/>
    <property type="match status" value="1"/>
</dbReference>
<dbReference type="InterPro" id="IPR050836">
    <property type="entry name" value="SDS22/Internalin_LRR"/>
</dbReference>
<gene>
    <name evidence="4" type="ORF">HINF_LOCUS27219</name>
    <name evidence="5" type="ORF">HINF_LOCUS50887</name>
</gene>
<dbReference type="Gene3D" id="3.80.10.10">
    <property type="entry name" value="Ribonuclease Inhibitor"/>
    <property type="match status" value="2"/>
</dbReference>
<dbReference type="InterPro" id="IPR003591">
    <property type="entry name" value="Leu-rich_rpt_typical-subtyp"/>
</dbReference>
<dbReference type="InterPro" id="IPR025875">
    <property type="entry name" value="Leu-rich_rpt_4"/>
</dbReference>
<organism evidence="4">
    <name type="scientific">Hexamita inflata</name>
    <dbReference type="NCBI Taxonomy" id="28002"/>
    <lineage>
        <taxon>Eukaryota</taxon>
        <taxon>Metamonada</taxon>
        <taxon>Diplomonadida</taxon>
        <taxon>Hexamitidae</taxon>
        <taxon>Hexamitinae</taxon>
        <taxon>Hexamita</taxon>
    </lineage>
</organism>
<evidence type="ECO:0000313" key="6">
    <source>
        <dbReference type="Proteomes" id="UP001642409"/>
    </source>
</evidence>
<dbReference type="PANTHER" id="PTHR46652">
    <property type="entry name" value="LEUCINE-RICH REPEAT AND IQ DOMAIN-CONTAINING PROTEIN 1-RELATED"/>
    <property type="match status" value="1"/>
</dbReference>
<dbReference type="InterPro" id="IPR001611">
    <property type="entry name" value="Leu-rich_rpt"/>
</dbReference>
<dbReference type="InterPro" id="IPR032675">
    <property type="entry name" value="LRR_dom_sf"/>
</dbReference>
<feature type="coiled-coil region" evidence="3">
    <location>
        <begin position="404"/>
        <end position="438"/>
    </location>
</feature>
<accession>A0AA86PR64</accession>
<name>A0AA86PR64_9EUKA</name>
<reference evidence="4" key="1">
    <citation type="submission" date="2023-06" db="EMBL/GenBank/DDBJ databases">
        <authorList>
            <person name="Kurt Z."/>
        </authorList>
    </citation>
    <scope>NUCLEOTIDE SEQUENCE</scope>
</reference>
<dbReference type="PROSITE" id="PS51450">
    <property type="entry name" value="LRR"/>
    <property type="match status" value="3"/>
</dbReference>
<proteinExistence type="predicted"/>
<sequence length="463" mass="53405">MTEYNENNLNEDHDNYMYWQYEKQIKDGNLQIGKWYSGDSEVTNLRFVEKFDISTLTLFVSNDMSVKLRSYTLKELTILNSMEQDEDGQQRWNIQIDDLQLENLEVLDLTNINLENSSLYNLSKFNTLRSLNVSKNNVDLTNIHSVTSLTKLSMVQCGLKNIDQISSLVNLEDLELSSNGDMDLSPLQQVRSLKKLSMQECGLTNIDQITQLTNLEVLKLASNQLQTIDSIGSLVNLKELNISKNNNLDITPLKDLVGLIKLNLSYCALTQLSALKSLINLQFLDLLDNPGIIITELQYFKNLTHLNLNDCDLVSIYILRPLINLEELNISNNNIVHLDANLDEMKNLKELRAEWNRISDFSSVEKHPNYNNLNRNDDTKFTNISYQQDPSEEELHEANNMRKIESQNIKLKEIQNQRKTLKTVLKNFKQEINAVLNRMCSNHIQFTTSIAHLFEKLNQPVSQ</sequence>
<keyword evidence="2" id="KW-0677">Repeat</keyword>
<dbReference type="EMBL" id="CATOUU010000666">
    <property type="protein sequence ID" value="CAI9939574.1"/>
    <property type="molecule type" value="Genomic_DNA"/>
</dbReference>
<keyword evidence="3" id="KW-0175">Coiled coil</keyword>
<protein>
    <submittedName>
        <fullName evidence="4">Uncharacterized protein</fullName>
    </submittedName>
</protein>
<dbReference type="EMBL" id="CAXDID020000246">
    <property type="protein sequence ID" value="CAL6063468.1"/>
    <property type="molecule type" value="Genomic_DNA"/>
</dbReference>
<dbReference type="AlphaFoldDB" id="A0AA86PR64"/>
<evidence type="ECO:0000256" key="3">
    <source>
        <dbReference type="SAM" id="Coils"/>
    </source>
</evidence>